<dbReference type="Pfam" id="PF00583">
    <property type="entry name" value="Acetyltransf_1"/>
    <property type="match status" value="1"/>
</dbReference>
<reference evidence="3 4" key="1">
    <citation type="submission" date="2019-08" db="EMBL/GenBank/DDBJ databases">
        <title>Complete genome sequence of Kushneria sp. YCWA18, a halophilic phosphate-solubilizing bacterium isolated from Daqiao saltern in China.</title>
        <authorList>
            <person name="Du G.-X."/>
            <person name="Qu L.-Y."/>
        </authorList>
    </citation>
    <scope>NUCLEOTIDE SEQUENCE [LARGE SCALE GENOMIC DNA]</scope>
    <source>
        <strain evidence="3 4">YCWA18</strain>
    </source>
</reference>
<dbReference type="STRING" id="657387.BH688_00100"/>
<keyword evidence="1 3" id="KW-0808">Transferase</keyword>
<accession>A0A1S1NZ94</accession>
<evidence type="ECO:0000256" key="2">
    <source>
        <dbReference type="ARBA" id="ARBA00023315"/>
    </source>
</evidence>
<keyword evidence="2 3" id="KW-0012">Acyltransferase</keyword>
<dbReference type="GO" id="GO:0016747">
    <property type="term" value="F:acyltransferase activity, transferring groups other than amino-acyl groups"/>
    <property type="evidence" value="ECO:0007669"/>
    <property type="project" value="InterPro"/>
</dbReference>
<dbReference type="InterPro" id="IPR050832">
    <property type="entry name" value="Bact_Acetyltransf"/>
</dbReference>
<dbReference type="OrthoDB" id="1821130at2"/>
<dbReference type="PANTHER" id="PTHR43877">
    <property type="entry name" value="AMINOALKYLPHOSPHONATE N-ACETYLTRANSFERASE-RELATED-RELATED"/>
    <property type="match status" value="1"/>
</dbReference>
<gene>
    <name evidence="3" type="ORF">FY550_03845</name>
</gene>
<dbReference type="AlphaFoldDB" id="A0A1S1NZ94"/>
<dbReference type="EMBL" id="CP043420">
    <property type="protein sequence ID" value="QEL12708.1"/>
    <property type="molecule type" value="Genomic_DNA"/>
</dbReference>
<keyword evidence="4" id="KW-1185">Reference proteome</keyword>
<dbReference type="NCBIfam" id="NF002959">
    <property type="entry name" value="PRK03624.1"/>
    <property type="match status" value="1"/>
</dbReference>
<dbReference type="EC" id="2.3.1.-" evidence="3"/>
<dbReference type="InterPro" id="IPR016181">
    <property type="entry name" value="Acyl_CoA_acyltransferase"/>
</dbReference>
<evidence type="ECO:0000313" key="3">
    <source>
        <dbReference type="EMBL" id="QEL12708.1"/>
    </source>
</evidence>
<name>A0A1S1NZ94_9GAMM</name>
<dbReference type="Gene3D" id="3.40.630.30">
    <property type="match status" value="1"/>
</dbReference>
<dbReference type="PROSITE" id="PS51186">
    <property type="entry name" value="GNAT"/>
    <property type="match status" value="1"/>
</dbReference>
<dbReference type="PANTHER" id="PTHR43877:SF2">
    <property type="entry name" value="AMINOALKYLPHOSPHONATE N-ACETYLTRANSFERASE-RELATED"/>
    <property type="match status" value="1"/>
</dbReference>
<dbReference type="CDD" id="cd04301">
    <property type="entry name" value="NAT_SF"/>
    <property type="match status" value="1"/>
</dbReference>
<sequence length="139" mass="15899">MQLRPYRNSDEVAVIQLWQRCALTRPWNDPHRDIARKCAEDPSLFLIGTIDEQVMASAMAGYDGHRGWLYYLAVAPERQGRGFGRALIEAVESLLIARGCPKLMMMVRPGQPRLIDYYHELGYETGEFTTLGKRLVVDE</sequence>
<dbReference type="SUPFAM" id="SSF55729">
    <property type="entry name" value="Acyl-CoA N-acyltransferases (Nat)"/>
    <property type="match status" value="1"/>
</dbReference>
<dbReference type="RefSeq" id="WP_070975739.1">
    <property type="nucleotide sequence ID" value="NZ_CP043420.1"/>
</dbReference>
<proteinExistence type="predicted"/>
<protein>
    <submittedName>
        <fullName evidence="3">GNAT family acetyltransferase</fullName>
        <ecNumber evidence="3">2.3.1.-</ecNumber>
    </submittedName>
</protein>
<organism evidence="3 4">
    <name type="scientific">Kushneria phosphatilytica</name>
    <dbReference type="NCBI Taxonomy" id="657387"/>
    <lineage>
        <taxon>Bacteria</taxon>
        <taxon>Pseudomonadati</taxon>
        <taxon>Pseudomonadota</taxon>
        <taxon>Gammaproteobacteria</taxon>
        <taxon>Oceanospirillales</taxon>
        <taxon>Halomonadaceae</taxon>
        <taxon>Kushneria</taxon>
    </lineage>
</organism>
<dbReference type="Proteomes" id="UP000322553">
    <property type="component" value="Chromosome"/>
</dbReference>
<dbReference type="KEGG" id="kuy:FY550_03845"/>
<evidence type="ECO:0000313" key="4">
    <source>
        <dbReference type="Proteomes" id="UP000322553"/>
    </source>
</evidence>
<evidence type="ECO:0000256" key="1">
    <source>
        <dbReference type="ARBA" id="ARBA00022679"/>
    </source>
</evidence>
<dbReference type="InterPro" id="IPR000182">
    <property type="entry name" value="GNAT_dom"/>
</dbReference>